<feature type="transmembrane region" description="Helical" evidence="10">
    <location>
        <begin position="116"/>
        <end position="139"/>
    </location>
</feature>
<evidence type="ECO:0000256" key="5">
    <source>
        <dbReference type="ARBA" id="ARBA00022889"/>
    </source>
</evidence>
<evidence type="ECO:0000259" key="11">
    <source>
        <dbReference type="PROSITE" id="PS50268"/>
    </source>
</evidence>
<reference evidence="12" key="1">
    <citation type="submission" date="2023-07" db="EMBL/GenBank/DDBJ databases">
        <title>Chromosome-level Genome Assembly of Striped Snakehead (Channa striata).</title>
        <authorList>
            <person name="Liu H."/>
        </authorList>
    </citation>
    <scope>NUCLEOTIDE SEQUENCE</scope>
    <source>
        <strain evidence="12">Gz</strain>
        <tissue evidence="12">Muscle</tissue>
    </source>
</reference>
<dbReference type="InterPro" id="IPR002126">
    <property type="entry name" value="Cadherin-like_dom"/>
</dbReference>
<dbReference type="FunFam" id="2.60.40.60:FF:000126">
    <property type="entry name" value="Cadherin-related family member 1"/>
    <property type="match status" value="1"/>
</dbReference>
<dbReference type="GO" id="GO:0016020">
    <property type="term" value="C:membrane"/>
    <property type="evidence" value="ECO:0007669"/>
    <property type="project" value="UniProtKB-SubCell"/>
</dbReference>
<dbReference type="PANTHER" id="PTHR24025:SF31">
    <property type="entry name" value="NEURAL-CADHERIN"/>
    <property type="match status" value="1"/>
</dbReference>
<keyword evidence="3" id="KW-0677">Repeat</keyword>
<evidence type="ECO:0000256" key="7">
    <source>
        <dbReference type="ARBA" id="ARBA00023136"/>
    </source>
</evidence>
<keyword evidence="4 8" id="KW-0106">Calcium</keyword>
<feature type="compositionally biased region" description="Pro residues" evidence="9">
    <location>
        <begin position="199"/>
        <end position="215"/>
    </location>
</feature>
<dbReference type="CDD" id="cd11304">
    <property type="entry name" value="Cadherin_repeat"/>
    <property type="match status" value="1"/>
</dbReference>
<dbReference type="Gene3D" id="2.60.40.60">
    <property type="entry name" value="Cadherins"/>
    <property type="match status" value="1"/>
</dbReference>
<feature type="domain" description="Cadherin" evidence="11">
    <location>
        <begin position="3"/>
        <end position="103"/>
    </location>
</feature>
<evidence type="ECO:0000256" key="6">
    <source>
        <dbReference type="ARBA" id="ARBA00022989"/>
    </source>
</evidence>
<evidence type="ECO:0000256" key="1">
    <source>
        <dbReference type="ARBA" id="ARBA00004370"/>
    </source>
</evidence>
<evidence type="ECO:0000313" key="12">
    <source>
        <dbReference type="EMBL" id="KAK2820513.1"/>
    </source>
</evidence>
<evidence type="ECO:0000256" key="10">
    <source>
        <dbReference type="SAM" id="Phobius"/>
    </source>
</evidence>
<dbReference type="EMBL" id="JAUPFM010000019">
    <property type="protein sequence ID" value="KAK2820513.1"/>
    <property type="molecule type" value="Genomic_DNA"/>
</dbReference>
<dbReference type="InterPro" id="IPR015919">
    <property type="entry name" value="Cadherin-like_sf"/>
</dbReference>
<dbReference type="PROSITE" id="PS50268">
    <property type="entry name" value="CADHERIN_2"/>
    <property type="match status" value="1"/>
</dbReference>
<evidence type="ECO:0000256" key="3">
    <source>
        <dbReference type="ARBA" id="ARBA00022737"/>
    </source>
</evidence>
<dbReference type="GO" id="GO:0007156">
    <property type="term" value="P:homophilic cell adhesion via plasma membrane adhesion molecules"/>
    <property type="evidence" value="ECO:0007669"/>
    <property type="project" value="InterPro"/>
</dbReference>
<dbReference type="AlphaFoldDB" id="A0AA88J6B2"/>
<comment type="subcellular location">
    <subcellularLocation>
        <location evidence="1">Membrane</location>
    </subcellularLocation>
</comment>
<keyword evidence="6 10" id="KW-1133">Transmembrane helix</keyword>
<evidence type="ECO:0000313" key="13">
    <source>
        <dbReference type="Proteomes" id="UP001187415"/>
    </source>
</evidence>
<evidence type="ECO:0000256" key="9">
    <source>
        <dbReference type="SAM" id="MobiDB-lite"/>
    </source>
</evidence>
<dbReference type="SMART" id="SM00112">
    <property type="entry name" value="CA"/>
    <property type="match status" value="1"/>
</dbReference>
<gene>
    <name evidence="12" type="ORF">Q5P01_023472</name>
</gene>
<dbReference type="InterPro" id="IPR050971">
    <property type="entry name" value="Cadherin-domain_protein"/>
</dbReference>
<proteinExistence type="predicted"/>
<name>A0AA88J6B2_CHASR</name>
<keyword evidence="13" id="KW-1185">Reference proteome</keyword>
<dbReference type="GO" id="GO:0005911">
    <property type="term" value="C:cell-cell junction"/>
    <property type="evidence" value="ECO:0007669"/>
    <property type="project" value="TreeGrafter"/>
</dbReference>
<protein>
    <recommendedName>
        <fullName evidence="11">Cadherin domain-containing protein</fullName>
    </recommendedName>
</protein>
<accession>A0AA88J6B2</accession>
<keyword evidence="7 10" id="KW-0472">Membrane</keyword>
<dbReference type="SUPFAM" id="SSF49313">
    <property type="entry name" value="Cadherin-like"/>
    <property type="match status" value="1"/>
</dbReference>
<sequence>MIIGAPVRVEAVDEDAESPNNIIEYSIMTADPENAFDINANTGEIRLKPYIKSMEIVQNITKQKDCRWSLVVQARDRGSPSFSTTAVVNIDITEATPLKGPMAVFLMKSRDNPVKAIGMVTVIISVLVGVTVLISTAMYMRNLKSNRIMPVRRIIRRRPRDQRPWTFNMPVIKFNNPADKFLIGDPERSPQRDTGSPRPKLPPPSAPCLPPPPPSTIRLIDRPRGVPTISGALASKGSKKAKSSRKEGNISSALVSELKMKLEQKIIESNQGYY</sequence>
<evidence type="ECO:0000256" key="4">
    <source>
        <dbReference type="ARBA" id="ARBA00022837"/>
    </source>
</evidence>
<dbReference type="PANTHER" id="PTHR24025">
    <property type="entry name" value="DESMOGLEIN FAMILY MEMBER"/>
    <property type="match status" value="1"/>
</dbReference>
<keyword evidence="5" id="KW-0130">Cell adhesion</keyword>
<feature type="region of interest" description="Disordered" evidence="9">
    <location>
        <begin position="182"/>
        <end position="250"/>
    </location>
</feature>
<dbReference type="Pfam" id="PF00028">
    <property type="entry name" value="Cadherin"/>
    <property type="match status" value="1"/>
</dbReference>
<comment type="caution">
    <text evidence="12">The sequence shown here is derived from an EMBL/GenBank/DDBJ whole genome shotgun (WGS) entry which is preliminary data.</text>
</comment>
<dbReference type="GO" id="GO:0005509">
    <property type="term" value="F:calcium ion binding"/>
    <property type="evidence" value="ECO:0007669"/>
    <property type="project" value="UniProtKB-UniRule"/>
</dbReference>
<evidence type="ECO:0000256" key="8">
    <source>
        <dbReference type="PROSITE-ProRule" id="PRU00043"/>
    </source>
</evidence>
<evidence type="ECO:0000256" key="2">
    <source>
        <dbReference type="ARBA" id="ARBA00022692"/>
    </source>
</evidence>
<dbReference type="Proteomes" id="UP001187415">
    <property type="component" value="Unassembled WGS sequence"/>
</dbReference>
<organism evidence="12 13">
    <name type="scientific">Channa striata</name>
    <name type="common">Snakehead murrel</name>
    <name type="synonym">Ophicephalus striatus</name>
    <dbReference type="NCBI Taxonomy" id="64152"/>
    <lineage>
        <taxon>Eukaryota</taxon>
        <taxon>Metazoa</taxon>
        <taxon>Chordata</taxon>
        <taxon>Craniata</taxon>
        <taxon>Vertebrata</taxon>
        <taxon>Euteleostomi</taxon>
        <taxon>Actinopterygii</taxon>
        <taxon>Neopterygii</taxon>
        <taxon>Teleostei</taxon>
        <taxon>Neoteleostei</taxon>
        <taxon>Acanthomorphata</taxon>
        <taxon>Anabantaria</taxon>
        <taxon>Anabantiformes</taxon>
        <taxon>Channoidei</taxon>
        <taxon>Channidae</taxon>
        <taxon>Channa</taxon>
    </lineage>
</organism>
<keyword evidence="2 10" id="KW-0812">Transmembrane</keyword>